<keyword evidence="8 9" id="KW-0472">Membrane</keyword>
<feature type="transmembrane region" description="Helical" evidence="9">
    <location>
        <begin position="967"/>
        <end position="991"/>
    </location>
</feature>
<dbReference type="GeneID" id="90984273"/>
<feature type="transmembrane region" description="Helical" evidence="9">
    <location>
        <begin position="866"/>
        <end position="883"/>
    </location>
</feature>
<keyword evidence="4" id="KW-1003">Cell membrane</keyword>
<feature type="transmembrane region" description="Helical" evidence="9">
    <location>
        <begin position="918"/>
        <end position="939"/>
    </location>
</feature>
<evidence type="ECO:0000256" key="5">
    <source>
        <dbReference type="ARBA" id="ARBA00022519"/>
    </source>
</evidence>
<dbReference type="SUPFAM" id="SSF82693">
    <property type="entry name" value="Multidrug efflux transporter AcrB pore domain, PN1, PN2, PC1 and PC2 subdomains"/>
    <property type="match status" value="4"/>
</dbReference>
<evidence type="ECO:0000256" key="3">
    <source>
        <dbReference type="ARBA" id="ARBA00022448"/>
    </source>
</evidence>
<keyword evidence="5" id="KW-0997">Cell inner membrane</keyword>
<evidence type="ECO:0000256" key="7">
    <source>
        <dbReference type="ARBA" id="ARBA00022989"/>
    </source>
</evidence>
<dbReference type="EMBL" id="JMKI01000045">
    <property type="protein sequence ID" value="KEJ91558.1"/>
    <property type="molecule type" value="Genomic_DNA"/>
</dbReference>
<feature type="transmembrane region" description="Helical" evidence="9">
    <location>
        <begin position="997"/>
        <end position="1022"/>
    </location>
</feature>
<keyword evidence="7 9" id="KW-1133">Transmembrane helix</keyword>
<keyword evidence="11" id="KW-1185">Reference proteome</keyword>
<dbReference type="Gene3D" id="3.30.70.1440">
    <property type="entry name" value="Multidrug efflux transporter AcrB pore domain"/>
    <property type="match status" value="1"/>
</dbReference>
<dbReference type="Pfam" id="PF00873">
    <property type="entry name" value="ACR_tran"/>
    <property type="match status" value="1"/>
</dbReference>
<evidence type="ECO:0000256" key="6">
    <source>
        <dbReference type="ARBA" id="ARBA00022692"/>
    </source>
</evidence>
<feature type="transmembrane region" description="Helical" evidence="9">
    <location>
        <begin position="395"/>
        <end position="418"/>
    </location>
</feature>
<dbReference type="NCBIfam" id="TIGR00915">
    <property type="entry name" value="2A0602"/>
    <property type="match status" value="1"/>
</dbReference>
<dbReference type="GO" id="GO:0005886">
    <property type="term" value="C:plasma membrane"/>
    <property type="evidence" value="ECO:0007669"/>
    <property type="project" value="UniProtKB-SubCell"/>
</dbReference>
<comment type="subcellular location">
    <subcellularLocation>
        <location evidence="1">Cell inner membrane</location>
        <topology evidence="1">Multi-pass membrane protein</topology>
    </subcellularLocation>
</comment>
<feature type="transmembrane region" description="Helical" evidence="9">
    <location>
        <begin position="367"/>
        <end position="389"/>
    </location>
</feature>
<dbReference type="eggNOG" id="COG0841">
    <property type="taxonomic scope" value="Bacteria"/>
</dbReference>
<dbReference type="AlphaFoldDB" id="A0A073IML1"/>
<protein>
    <submittedName>
        <fullName evidence="10">RND transporter</fullName>
    </submittedName>
</protein>
<evidence type="ECO:0000256" key="8">
    <source>
        <dbReference type="ARBA" id="ARBA00023136"/>
    </source>
</evidence>
<keyword evidence="3" id="KW-0813">Transport</keyword>
<dbReference type="InterPro" id="IPR004764">
    <property type="entry name" value="MdtF-like"/>
</dbReference>
<organism evidence="10 11">
    <name type="scientific">Synergistes jonesii</name>
    <dbReference type="NCBI Taxonomy" id="2754"/>
    <lineage>
        <taxon>Bacteria</taxon>
        <taxon>Thermotogati</taxon>
        <taxon>Synergistota</taxon>
        <taxon>Synergistia</taxon>
        <taxon>Synergistales</taxon>
        <taxon>Synergistaceae</taxon>
        <taxon>Synergistes</taxon>
    </lineage>
</organism>
<feature type="transmembrane region" description="Helical" evidence="9">
    <location>
        <begin position="538"/>
        <end position="559"/>
    </location>
</feature>
<evidence type="ECO:0000313" key="10">
    <source>
        <dbReference type="EMBL" id="KEJ91558.1"/>
    </source>
</evidence>
<dbReference type="InterPro" id="IPR001036">
    <property type="entry name" value="Acrflvin-R"/>
</dbReference>
<evidence type="ECO:0000256" key="1">
    <source>
        <dbReference type="ARBA" id="ARBA00004429"/>
    </source>
</evidence>
<dbReference type="STRING" id="2754.EH55_09120"/>
<reference evidence="10 11" key="1">
    <citation type="submission" date="2014-04" db="EMBL/GenBank/DDBJ databases">
        <title>Draft Genome Sequence of Synergistes jonesii.</title>
        <authorList>
            <person name="Coil D.A."/>
            <person name="Eisen J.A."/>
            <person name="Holland-Moritz H.E."/>
        </authorList>
    </citation>
    <scope>NUCLEOTIDE SEQUENCE [LARGE SCALE GENOMIC DNA]</scope>
    <source>
        <strain evidence="10 11">78-1</strain>
    </source>
</reference>
<dbReference type="PANTHER" id="PTHR32063">
    <property type="match status" value="1"/>
</dbReference>
<dbReference type="Gene3D" id="3.30.2090.10">
    <property type="entry name" value="Multidrug efflux transporter AcrB TolC docking domain, DN and DC subdomains"/>
    <property type="match status" value="2"/>
</dbReference>
<dbReference type="SUPFAM" id="SSF82714">
    <property type="entry name" value="Multidrug efflux transporter AcrB TolC docking domain, DN and DC subdomains"/>
    <property type="match status" value="2"/>
</dbReference>
<evidence type="ECO:0000256" key="9">
    <source>
        <dbReference type="SAM" id="Phobius"/>
    </source>
</evidence>
<dbReference type="GO" id="GO:0009636">
    <property type="term" value="P:response to toxic substance"/>
    <property type="evidence" value="ECO:0007669"/>
    <property type="project" value="UniProtKB-ARBA"/>
</dbReference>
<dbReference type="Gene3D" id="1.20.1640.10">
    <property type="entry name" value="Multidrug efflux transporter AcrB transmembrane domain"/>
    <property type="match status" value="2"/>
</dbReference>
<evidence type="ECO:0000313" key="11">
    <source>
        <dbReference type="Proteomes" id="UP000027665"/>
    </source>
</evidence>
<proteinExistence type="inferred from homology"/>
<dbReference type="OrthoDB" id="8270at2"/>
<sequence>MLSKFLIEHPRLATVISVIMMIAGVISAKNLAVAQYPNIAPPEIYVMATYPGADAETIAATVGVPLEKAINGVDGMTNMTSSSNNTGSYSLTISFETGANPDMALIKVQNRVQQAASQLPQEVSANGITSEISFSGSLGYFALISPKRTRDELFLNEYAISDVANRLKRVPGIGKIEVYGSTYSVRVWLNPERLASMGLSASDVANAISSQNKQASVGAIGGAPSAKNSSLVYSLAAKGRLRSVKEFEDVIVRTTQDGGRVKLRDVARVELGSEAYNNISTVGSAPAAIISLSQAAGSNALDVMREAKKAIKEMEPSLPEDTAFVTVYDSTEMVVETIREIMMTLILTFVLVASVCYIFLQNWKVTLIPVVAIPVSILATFTGLLAFGYSINTLTLFALILVIGTVVDDAIIVVERVMFIMERDGKNSFAATYQAMKDVTGPMTATTLVFLAMFAPVMFMKGMTGEIYRQFALTISFAVVFSLAVALTLSPVMCAYILSKEQPEPGELLKRFSKLLDSSREIYVKVSAAIAGRTSATLFLLAAVAAACCVIASVIPSSFIPDEDQGMIEVSVKLPENTAINRTKTVVCKLADMVRTIPGVRETMNIAGFDTMEGDGENLASLSVILDHWSKRKGRDRSVDAVAERINELASKVPWAQVNTFVSSAVSGVGKAGGISFYLQAADDTDMKKLTPVVSEFIKKLNASPEIDSAFTTYSANTPHLFLDIDREKAEMLGVPVGNVFNTLQSYFGGSYVNDVNIGAQSSKVILQSEWRFRSKMDDVGQVNVAAGDTEVPLKSFTTLKKVLMPRVVDRYNLYPGAYINASVVHGYSTGQAMERAMKTVKELPPGYKLEWSGMTYQEQKAGGQIARVFCIALLFGYLFLVAQYESWAVPLAVMLSLPVAFLGALSGIMLMHTSMSIYSQLGILVLAGLAAKNAILIIEFAQEQHEVHGVPILESAENAAHERYRAVLMTAFTCVFGVLPMLFASGAGAISRIHVGTTMCFGMAISTVFGIFIIPGLYVVLQGVREKIKNYTGLKFDNPDWQENHDKV</sequence>
<dbReference type="PRINTS" id="PR00702">
    <property type="entry name" value="ACRIFLAVINRP"/>
</dbReference>
<dbReference type="InterPro" id="IPR027463">
    <property type="entry name" value="AcrB_DN_DC_subdom"/>
</dbReference>
<dbReference type="FunFam" id="3.30.70.1430:FF:000001">
    <property type="entry name" value="Efflux pump membrane transporter"/>
    <property type="match status" value="1"/>
</dbReference>
<comment type="similarity">
    <text evidence="2">Belongs to the resistance-nodulation-cell division (RND) (TC 2.A.6) family.</text>
</comment>
<comment type="caution">
    <text evidence="10">The sequence shown here is derived from an EMBL/GenBank/DDBJ whole genome shotgun (WGS) entry which is preliminary data.</text>
</comment>
<gene>
    <name evidence="10" type="ORF">EH55_09120</name>
</gene>
<feature type="transmembrane region" description="Helical" evidence="9">
    <location>
        <begin position="12"/>
        <end position="32"/>
    </location>
</feature>
<evidence type="ECO:0000256" key="4">
    <source>
        <dbReference type="ARBA" id="ARBA00022475"/>
    </source>
</evidence>
<dbReference type="RefSeq" id="WP_051682839.1">
    <property type="nucleotide sequence ID" value="NZ_CAMETI010000026.1"/>
</dbReference>
<accession>A0A073IML1</accession>
<dbReference type="SUPFAM" id="SSF82866">
    <property type="entry name" value="Multidrug efflux transporter AcrB transmembrane domain"/>
    <property type="match status" value="2"/>
</dbReference>
<name>A0A073IML1_9BACT</name>
<feature type="transmembrane region" description="Helical" evidence="9">
    <location>
        <begin position="439"/>
        <end position="459"/>
    </location>
</feature>
<dbReference type="Proteomes" id="UP000027665">
    <property type="component" value="Unassembled WGS sequence"/>
</dbReference>
<feature type="transmembrane region" description="Helical" evidence="9">
    <location>
        <begin position="890"/>
        <end position="912"/>
    </location>
</feature>
<feature type="transmembrane region" description="Helical" evidence="9">
    <location>
        <begin position="341"/>
        <end position="360"/>
    </location>
</feature>
<dbReference type="Gene3D" id="3.30.70.1320">
    <property type="entry name" value="Multidrug efflux transporter AcrB pore domain like"/>
    <property type="match status" value="1"/>
</dbReference>
<dbReference type="Gene3D" id="3.30.70.1430">
    <property type="entry name" value="Multidrug efflux transporter AcrB pore domain"/>
    <property type="match status" value="2"/>
</dbReference>
<evidence type="ECO:0000256" key="2">
    <source>
        <dbReference type="ARBA" id="ARBA00010942"/>
    </source>
</evidence>
<feature type="transmembrane region" description="Helical" evidence="9">
    <location>
        <begin position="471"/>
        <end position="498"/>
    </location>
</feature>
<dbReference type="GO" id="GO:0015562">
    <property type="term" value="F:efflux transmembrane transporter activity"/>
    <property type="evidence" value="ECO:0007669"/>
    <property type="project" value="InterPro"/>
</dbReference>
<dbReference type="PANTHER" id="PTHR32063:SF76">
    <property type="entry name" value="EFFLUX PUMP MEMBRANE TRANSPORTER"/>
    <property type="match status" value="1"/>
</dbReference>
<dbReference type="GO" id="GO:0042910">
    <property type="term" value="F:xenobiotic transmembrane transporter activity"/>
    <property type="evidence" value="ECO:0007669"/>
    <property type="project" value="TreeGrafter"/>
</dbReference>
<keyword evidence="6 9" id="KW-0812">Transmembrane</keyword>